<feature type="transmembrane region" description="Helical" evidence="8">
    <location>
        <begin position="607"/>
        <end position="627"/>
    </location>
</feature>
<dbReference type="SMART" id="SM01320">
    <property type="entry name" value="TRP_N"/>
    <property type="match status" value="1"/>
</dbReference>
<dbReference type="InParanoid" id="A0A286UN40"/>
<keyword evidence="5 8" id="KW-1133">Transmembrane helix</keyword>
<evidence type="ECO:0000256" key="3">
    <source>
        <dbReference type="ARBA" id="ARBA00022692"/>
    </source>
</evidence>
<feature type="transmembrane region" description="Helical" evidence="8">
    <location>
        <begin position="633"/>
        <end position="655"/>
    </location>
</feature>
<evidence type="ECO:0000256" key="6">
    <source>
        <dbReference type="ARBA" id="ARBA00023136"/>
    </source>
</evidence>
<feature type="compositionally biased region" description="Polar residues" evidence="7">
    <location>
        <begin position="868"/>
        <end position="883"/>
    </location>
</feature>
<feature type="transmembrane region" description="Helical" evidence="8">
    <location>
        <begin position="496"/>
        <end position="515"/>
    </location>
</feature>
<protein>
    <recommendedName>
        <fullName evidence="9">ML-like domain-containing protein</fullName>
    </recommendedName>
</protein>
<dbReference type="Pfam" id="PF06011">
    <property type="entry name" value="TRP"/>
    <property type="match status" value="2"/>
</dbReference>
<reference evidence="10 11" key="1">
    <citation type="journal article" date="2017" name="Mol. Ecol.">
        <title>Comparative and population genomic landscape of Phellinus noxius: A hypervariable fungus causing root rot in trees.</title>
        <authorList>
            <person name="Chung C.L."/>
            <person name="Lee T.J."/>
            <person name="Akiba M."/>
            <person name="Lee H.H."/>
            <person name="Kuo T.H."/>
            <person name="Liu D."/>
            <person name="Ke H.M."/>
            <person name="Yokoi T."/>
            <person name="Roa M.B."/>
            <person name="Lu M.J."/>
            <person name="Chang Y.Y."/>
            <person name="Ann P.J."/>
            <person name="Tsai J.N."/>
            <person name="Chen C.Y."/>
            <person name="Tzean S.S."/>
            <person name="Ota Y."/>
            <person name="Hattori T."/>
            <person name="Sahashi N."/>
            <person name="Liou R.F."/>
            <person name="Kikuchi T."/>
            <person name="Tsai I.J."/>
        </authorList>
    </citation>
    <scope>NUCLEOTIDE SEQUENCE [LARGE SCALE GENOMIC DNA]</scope>
    <source>
        <strain evidence="10 11">FFPRI411160</strain>
    </source>
</reference>
<keyword evidence="11" id="KW-1185">Reference proteome</keyword>
<feature type="compositionally biased region" description="Polar residues" evidence="7">
    <location>
        <begin position="1006"/>
        <end position="1019"/>
    </location>
</feature>
<feature type="compositionally biased region" description="Low complexity" evidence="7">
    <location>
        <begin position="764"/>
        <end position="773"/>
    </location>
</feature>
<dbReference type="OrthoDB" id="5312224at2759"/>
<dbReference type="PANTHER" id="PTHR31145:SF6">
    <property type="entry name" value="INTEGRAL MEMBRANE PROTEIN (AFU_ORTHOLOGUE AFUA_7G01610)"/>
    <property type="match status" value="1"/>
</dbReference>
<comment type="caution">
    <text evidence="10">The sequence shown here is derived from an EMBL/GenBank/DDBJ whole genome shotgun (WGS) entry which is preliminary data.</text>
</comment>
<evidence type="ECO:0000256" key="7">
    <source>
        <dbReference type="SAM" id="MobiDB-lite"/>
    </source>
</evidence>
<dbReference type="STRING" id="2282107.A0A286UN40"/>
<comment type="similarity">
    <text evidence="2">Belongs to the transient receptor potential (TRP) ion channel family.</text>
</comment>
<dbReference type="InterPro" id="IPR040241">
    <property type="entry name" value="TRP_Flc/Pkd2-like"/>
</dbReference>
<proteinExistence type="inferred from homology"/>
<feature type="transmembrane region" description="Helical" evidence="8">
    <location>
        <begin position="570"/>
        <end position="595"/>
    </location>
</feature>
<feature type="transmembrane region" description="Helical" evidence="8">
    <location>
        <begin position="208"/>
        <end position="227"/>
    </location>
</feature>
<evidence type="ECO:0000256" key="4">
    <source>
        <dbReference type="ARBA" id="ARBA00022729"/>
    </source>
</evidence>
<sequence>MGSIARMTLMNDNIPRYEAAKRRLTLHDGTLFVLPALAQPATLSFNECTSGNPIDPALKINVSTVYGQIVTGEDLGRHLNLTVIGNTGQDIIPLSNTTGKLTTLFTTSNILSFNVLDAGTFFCTTLRPASPLSDEDPSFFYCPVSTGSIAFSATIPLKRSYELMTIDTRLRIVDTSLPAVELACIDVATTPLQSHGNTTGSIYGKVEIVFWFSVMLALAYWAVNGLARVVASWDRGSSGSNRNLFSRLQGAGYILASAISGERFSTTPALLRFCTPSMRDIFFHSQFCATVGMIAVQWPMFAYPTLAQTAWSTLLFNVTLAQNADQHWNPLTVQDYNPSSDFSDQLNDQNSAIFIDSSAPNELLMFPEGTTAGMASLAASVGLRPQDLFGVCIVLFLAIVAGVIVLSSLIWGIDRLGIALFGREEKDSPFAARTTAYVPPKDSDKTTDEDGTSTTMGHFLFRAPSIPLSSTLVRGKWWRLRFKPSSFHGSLLHGNLVRILVLFHLPLTIFSSYQFANATTQSSLASVILAVISFAVLSIGVPVFLIIRLYTTATNKLYDETRTLMMLGPLYNHFGHGSQLFACIFFANSLIYGITIGCGQKSGTAQAIIVLVTEVATSLSTSIWLPWGRGATMGLISFFFCVGRITVAVLLVILTPTVSVGVAAGSWVAAAILFILGLMYLGFLIILAIKLFEATLRIIGRIPFDRSKHTLDSGILGVLGLLGCCSPRKRKRRRNPRVPAKDPRAASQLESQQPFVLGKKDSSPRSSSHGPPSVLRPEQAFRPYREDSDDESGFIMGSWHPFPQSGYGPLDDRATSPPAETPAKSTGFTRVGGGRARYDAPYAIQGSSSSAAPAPKHEFPSVERLDRTNPSPMAWTSDSPSIRSTVTVNRQLPPGAMTPSRPTVHVRKKSQTAIIEDASSLYNPQAGSSAVIQNSNNTPTRAAFARAETDDSSSDATQPKRSWIPSAFRTVTKNRRMSEGSLPAMTKDDNGGRSFVVIRDKKAAAPTSSSNMEPDSTATGEEEGRGSFVVLRENVAGGSKPSRRLSHA</sequence>
<name>A0A286UN40_9AGAM</name>
<evidence type="ECO:0000256" key="2">
    <source>
        <dbReference type="ARBA" id="ARBA00010642"/>
    </source>
</evidence>
<dbReference type="AlphaFoldDB" id="A0A286UN40"/>
<dbReference type="PANTHER" id="PTHR31145">
    <property type="entry name" value="INTEGRAL MEMBRANE PROTEIN (AFU_ORTHOLOGUE AFUA_7G01610)"/>
    <property type="match status" value="1"/>
</dbReference>
<evidence type="ECO:0000259" key="9">
    <source>
        <dbReference type="SMART" id="SM01320"/>
    </source>
</evidence>
<dbReference type="GO" id="GO:0055085">
    <property type="term" value="P:transmembrane transport"/>
    <property type="evidence" value="ECO:0007669"/>
    <property type="project" value="TreeGrafter"/>
</dbReference>
<evidence type="ECO:0000313" key="11">
    <source>
        <dbReference type="Proteomes" id="UP000217199"/>
    </source>
</evidence>
<evidence type="ECO:0000313" key="10">
    <source>
        <dbReference type="EMBL" id="PAV21021.1"/>
    </source>
</evidence>
<feature type="transmembrane region" description="Helical" evidence="8">
    <location>
        <begin position="527"/>
        <end position="550"/>
    </location>
</feature>
<feature type="region of interest" description="Disordered" evidence="7">
    <location>
        <begin position="729"/>
        <end position="883"/>
    </location>
</feature>
<accession>A0A286UN40</accession>
<dbReference type="InterPro" id="IPR032800">
    <property type="entry name" value="TRP_N"/>
</dbReference>
<comment type="subcellular location">
    <subcellularLocation>
        <location evidence="1">Membrane</location>
        <topology evidence="1">Multi-pass membrane protein</topology>
    </subcellularLocation>
</comment>
<dbReference type="GO" id="GO:0016020">
    <property type="term" value="C:membrane"/>
    <property type="evidence" value="ECO:0007669"/>
    <property type="project" value="UniProtKB-SubCell"/>
</dbReference>
<feature type="compositionally biased region" description="Basic and acidic residues" evidence="7">
    <location>
        <begin position="855"/>
        <end position="867"/>
    </location>
</feature>
<feature type="transmembrane region" description="Helical" evidence="8">
    <location>
        <begin position="388"/>
        <end position="413"/>
    </location>
</feature>
<keyword evidence="6 8" id="KW-0472">Membrane</keyword>
<dbReference type="EMBL" id="NBII01000003">
    <property type="protein sequence ID" value="PAV21021.1"/>
    <property type="molecule type" value="Genomic_DNA"/>
</dbReference>
<keyword evidence="3 8" id="KW-0812">Transmembrane</keyword>
<organism evidence="10 11">
    <name type="scientific">Pyrrhoderma noxium</name>
    <dbReference type="NCBI Taxonomy" id="2282107"/>
    <lineage>
        <taxon>Eukaryota</taxon>
        <taxon>Fungi</taxon>
        <taxon>Dikarya</taxon>
        <taxon>Basidiomycota</taxon>
        <taxon>Agaricomycotina</taxon>
        <taxon>Agaricomycetes</taxon>
        <taxon>Hymenochaetales</taxon>
        <taxon>Hymenochaetaceae</taxon>
        <taxon>Pyrrhoderma</taxon>
    </lineage>
</organism>
<feature type="region of interest" description="Disordered" evidence="7">
    <location>
        <begin position="998"/>
        <end position="1048"/>
    </location>
</feature>
<feature type="transmembrane region" description="Helical" evidence="8">
    <location>
        <begin position="667"/>
        <end position="689"/>
    </location>
</feature>
<dbReference type="Proteomes" id="UP000217199">
    <property type="component" value="Unassembled WGS sequence"/>
</dbReference>
<evidence type="ECO:0000256" key="8">
    <source>
        <dbReference type="SAM" id="Phobius"/>
    </source>
</evidence>
<feature type="domain" description="ML-like" evidence="9">
    <location>
        <begin position="38"/>
        <end position="200"/>
    </location>
</feature>
<keyword evidence="4" id="KW-0732">Signal</keyword>
<dbReference type="InterPro" id="IPR010308">
    <property type="entry name" value="TRP_C"/>
</dbReference>
<evidence type="ECO:0000256" key="1">
    <source>
        <dbReference type="ARBA" id="ARBA00004141"/>
    </source>
</evidence>
<evidence type="ECO:0000256" key="5">
    <source>
        <dbReference type="ARBA" id="ARBA00022989"/>
    </source>
</evidence>
<gene>
    <name evidence="10" type="ORF">PNOK_0364800</name>
</gene>